<evidence type="ECO:0000256" key="11">
    <source>
        <dbReference type="PROSITE-ProRule" id="PRU00125"/>
    </source>
</evidence>
<evidence type="ECO:0000256" key="9">
    <source>
        <dbReference type="ARBA" id="ARBA00055254"/>
    </source>
</evidence>
<evidence type="ECO:0000256" key="1">
    <source>
        <dbReference type="ARBA" id="ARBA00004123"/>
    </source>
</evidence>
<dbReference type="PANTHER" id="PTHR24215:SF37">
    <property type="entry name" value="LIM ZINC-BINDING DOMAIN-CONTAINING PROTEIN"/>
    <property type="match status" value="1"/>
</dbReference>
<dbReference type="InterPro" id="IPR001781">
    <property type="entry name" value="Znf_LIM"/>
</dbReference>
<dbReference type="PROSITE" id="PS50023">
    <property type="entry name" value="LIM_DOMAIN_2"/>
    <property type="match status" value="2"/>
</dbReference>
<evidence type="ECO:0000256" key="7">
    <source>
        <dbReference type="ARBA" id="ARBA00023038"/>
    </source>
</evidence>
<keyword evidence="14" id="KW-1185">Reference proteome</keyword>
<dbReference type="OrthoDB" id="1679758at2759"/>
<evidence type="ECO:0000256" key="6">
    <source>
        <dbReference type="ARBA" id="ARBA00022990"/>
    </source>
</evidence>
<keyword evidence="4" id="KW-0677">Repeat</keyword>
<evidence type="ECO:0000256" key="8">
    <source>
        <dbReference type="ARBA" id="ARBA00023242"/>
    </source>
</evidence>
<keyword evidence="8" id="KW-0539">Nucleus</keyword>
<comment type="function">
    <text evidence="9">Seems to have a role in zinc absorption and may function as an intracellular zinc transport protein.</text>
</comment>
<dbReference type="SMART" id="SM00132">
    <property type="entry name" value="LIM"/>
    <property type="match status" value="2"/>
</dbReference>
<protein>
    <recommendedName>
        <fullName evidence="10">Cysteine-rich protein 1</fullName>
    </recommendedName>
</protein>
<evidence type="ECO:0000256" key="2">
    <source>
        <dbReference type="ARBA" id="ARBA00022481"/>
    </source>
</evidence>
<keyword evidence="7 11" id="KW-0440">LIM domain</keyword>
<keyword evidence="5 11" id="KW-0862">Zinc</keyword>
<evidence type="ECO:0000313" key="14">
    <source>
        <dbReference type="Proteomes" id="UP000277928"/>
    </source>
</evidence>
<feature type="domain" description="LIM zinc-binding" evidence="12">
    <location>
        <begin position="166"/>
        <end position="227"/>
    </location>
</feature>
<dbReference type="Gene3D" id="2.10.110.10">
    <property type="entry name" value="Cysteine Rich Protein"/>
    <property type="match status" value="2"/>
</dbReference>
<dbReference type="PANTHER" id="PTHR24215">
    <property type="entry name" value="RHO-GTPASE-ACTIVATING PROTEIN LRG1"/>
    <property type="match status" value="1"/>
</dbReference>
<keyword evidence="3 11" id="KW-0479">Metal-binding</keyword>
<organism evidence="13 14">
    <name type="scientific">Litomosoides sigmodontis</name>
    <name type="common">Filarial nematode worm</name>
    <dbReference type="NCBI Taxonomy" id="42156"/>
    <lineage>
        <taxon>Eukaryota</taxon>
        <taxon>Metazoa</taxon>
        <taxon>Ecdysozoa</taxon>
        <taxon>Nematoda</taxon>
        <taxon>Chromadorea</taxon>
        <taxon>Rhabditida</taxon>
        <taxon>Spirurina</taxon>
        <taxon>Spiruromorpha</taxon>
        <taxon>Filarioidea</taxon>
        <taxon>Onchocercidae</taxon>
        <taxon>Litomosoides</taxon>
    </lineage>
</organism>
<evidence type="ECO:0000256" key="5">
    <source>
        <dbReference type="ARBA" id="ARBA00022833"/>
    </source>
</evidence>
<keyword evidence="2" id="KW-0488">Methylation</keyword>
<evidence type="ECO:0000259" key="12">
    <source>
        <dbReference type="PROSITE" id="PS50023"/>
    </source>
</evidence>
<name>A0A3P6T4D1_LITSI</name>
<dbReference type="STRING" id="42156.A0A3P6T4D1"/>
<dbReference type="Pfam" id="PF00412">
    <property type="entry name" value="LIM"/>
    <property type="match status" value="2"/>
</dbReference>
<dbReference type="GO" id="GO:0030036">
    <property type="term" value="P:actin cytoskeleton organization"/>
    <property type="evidence" value="ECO:0007669"/>
    <property type="project" value="TreeGrafter"/>
</dbReference>
<dbReference type="GO" id="GO:0005634">
    <property type="term" value="C:nucleus"/>
    <property type="evidence" value="ECO:0007669"/>
    <property type="project" value="UniProtKB-SubCell"/>
</dbReference>
<dbReference type="GO" id="GO:0046872">
    <property type="term" value="F:metal ion binding"/>
    <property type="evidence" value="ECO:0007669"/>
    <property type="project" value="UniProtKB-KW"/>
</dbReference>
<keyword evidence="6" id="KW-0007">Acetylation</keyword>
<evidence type="ECO:0000313" key="13">
    <source>
        <dbReference type="EMBL" id="VDK82822.1"/>
    </source>
</evidence>
<proteinExistence type="predicted"/>
<dbReference type="AlphaFoldDB" id="A0A3P6T4D1"/>
<dbReference type="Proteomes" id="UP000277928">
    <property type="component" value="Unassembled WGS sequence"/>
</dbReference>
<reference evidence="13 14" key="1">
    <citation type="submission" date="2018-08" db="EMBL/GenBank/DDBJ databases">
        <authorList>
            <person name="Laetsch R D."/>
            <person name="Stevens L."/>
            <person name="Kumar S."/>
            <person name="Blaxter L. M."/>
        </authorList>
    </citation>
    <scope>NUCLEOTIDE SEQUENCE [LARGE SCALE GENOMIC DNA]</scope>
</reference>
<dbReference type="SUPFAM" id="SSF57716">
    <property type="entry name" value="Glucocorticoid receptor-like (DNA-binding domain)"/>
    <property type="match status" value="4"/>
</dbReference>
<dbReference type="GO" id="GO:0005737">
    <property type="term" value="C:cytoplasm"/>
    <property type="evidence" value="ECO:0007669"/>
    <property type="project" value="TreeGrafter"/>
</dbReference>
<dbReference type="FunFam" id="2.10.110.10:FF:000054">
    <property type="entry name" value="Cysteine-rich protein 1"/>
    <property type="match status" value="1"/>
</dbReference>
<dbReference type="EMBL" id="UYRX01000481">
    <property type="protein sequence ID" value="VDK82822.1"/>
    <property type="molecule type" value="Genomic_DNA"/>
</dbReference>
<evidence type="ECO:0000256" key="3">
    <source>
        <dbReference type="ARBA" id="ARBA00022723"/>
    </source>
</evidence>
<gene>
    <name evidence="13" type="ORF">NLS_LOCUS5931</name>
</gene>
<evidence type="ECO:0000256" key="10">
    <source>
        <dbReference type="ARBA" id="ARBA00072537"/>
    </source>
</evidence>
<evidence type="ECO:0000256" key="4">
    <source>
        <dbReference type="ARBA" id="ARBA00022737"/>
    </source>
</evidence>
<comment type="subcellular location">
    <subcellularLocation>
        <location evidence="1">Nucleus</location>
    </subcellularLocation>
</comment>
<accession>A0A3P6T4D1</accession>
<sequence length="227" mass="25206">MRKRYCGKCNLPVYFAELVQAAGQSWHTNCFRCANPECSRFMDSRLYNDHKDQLYCNHCYKYLFGPKGVGYGIGAGVLLTTSSKCKDSDVRNEIDSEALVTASISYTDGKKSQKPGYIKFIDESFCDKSAASGKRHAVVENNHPNLIPNLCGPSRRSGNAVVSAAAECRGCSKGVYDAEKVLAGGMAWHYNKCFVCKICKKLLESRTARVRCGVLYCNYCYAKEFGP</sequence>
<dbReference type="OMA" id="LYCNHCY"/>
<feature type="domain" description="LIM zinc-binding" evidence="12">
    <location>
        <begin position="4"/>
        <end position="66"/>
    </location>
</feature>